<proteinExistence type="predicted"/>
<accession>A0A6C0F827</accession>
<evidence type="ECO:0000313" key="1">
    <source>
        <dbReference type="EMBL" id="QHT36719.1"/>
    </source>
</evidence>
<dbReference type="AlphaFoldDB" id="A0A6C0F827"/>
<sequence length="136" mass="16127">MPSIAVRNIQSKHIEIMPKSYCYKLKYTTPHLTLLSIYLYTPHIEWDTENGMIKLILNDSTNIQSLKEIDNTCMNQITNYRSFMKHSNQQWYLLFSPNPEVLKLYNSKPRSVHLYLKTIQKKTDLNIPVMYIINKS</sequence>
<name>A0A6C0F827_9ZZZZ</name>
<dbReference type="EMBL" id="MN738786">
    <property type="protein sequence ID" value="QHT36719.1"/>
    <property type="molecule type" value="Genomic_DNA"/>
</dbReference>
<protein>
    <submittedName>
        <fullName evidence="1">Uncharacterized protein</fullName>
    </submittedName>
</protein>
<organism evidence="1">
    <name type="scientific">viral metagenome</name>
    <dbReference type="NCBI Taxonomy" id="1070528"/>
    <lineage>
        <taxon>unclassified sequences</taxon>
        <taxon>metagenomes</taxon>
        <taxon>organismal metagenomes</taxon>
    </lineage>
</organism>
<reference evidence="1" key="1">
    <citation type="journal article" date="2020" name="Nature">
        <title>Giant virus diversity and host interactions through global metagenomics.</title>
        <authorList>
            <person name="Schulz F."/>
            <person name="Roux S."/>
            <person name="Paez-Espino D."/>
            <person name="Jungbluth S."/>
            <person name="Walsh D.A."/>
            <person name="Denef V.J."/>
            <person name="McMahon K.D."/>
            <person name="Konstantinidis K.T."/>
            <person name="Eloe-Fadrosh E.A."/>
            <person name="Kyrpides N.C."/>
            <person name="Woyke T."/>
        </authorList>
    </citation>
    <scope>NUCLEOTIDE SEQUENCE</scope>
    <source>
        <strain evidence="1">GVMAG-S-ERX555967-130</strain>
    </source>
</reference>